<dbReference type="Proteomes" id="UP001212997">
    <property type="component" value="Unassembled WGS sequence"/>
</dbReference>
<keyword evidence="6" id="KW-1185">Reference proteome</keyword>
<dbReference type="PANTHER" id="PTHR43976:SF16">
    <property type="entry name" value="SHORT-CHAIN DEHYDROGENASE_REDUCTASE FAMILY PROTEIN"/>
    <property type="match status" value="1"/>
</dbReference>
<dbReference type="GO" id="GO:0016491">
    <property type="term" value="F:oxidoreductase activity"/>
    <property type="evidence" value="ECO:0007669"/>
    <property type="project" value="UniProtKB-KW"/>
</dbReference>
<proteinExistence type="inferred from homology"/>
<dbReference type="PANTHER" id="PTHR43976">
    <property type="entry name" value="SHORT CHAIN DEHYDROGENASE"/>
    <property type="match status" value="1"/>
</dbReference>
<dbReference type="EMBL" id="JANAWD010000056">
    <property type="protein sequence ID" value="KAJ3488946.1"/>
    <property type="molecule type" value="Genomic_DNA"/>
</dbReference>
<evidence type="ECO:0008006" key="7">
    <source>
        <dbReference type="Google" id="ProtNLM"/>
    </source>
</evidence>
<evidence type="ECO:0000256" key="2">
    <source>
        <dbReference type="ARBA" id="ARBA00022857"/>
    </source>
</evidence>
<dbReference type="Pfam" id="PF00106">
    <property type="entry name" value="adh_short"/>
    <property type="match status" value="1"/>
</dbReference>
<organism evidence="5 6">
    <name type="scientific">Meripilus lineatus</name>
    <dbReference type="NCBI Taxonomy" id="2056292"/>
    <lineage>
        <taxon>Eukaryota</taxon>
        <taxon>Fungi</taxon>
        <taxon>Dikarya</taxon>
        <taxon>Basidiomycota</taxon>
        <taxon>Agaricomycotina</taxon>
        <taxon>Agaricomycetes</taxon>
        <taxon>Polyporales</taxon>
        <taxon>Meripilaceae</taxon>
        <taxon>Meripilus</taxon>
    </lineage>
</organism>
<reference evidence="5" key="1">
    <citation type="submission" date="2022-07" db="EMBL/GenBank/DDBJ databases">
        <title>Genome Sequence of Physisporinus lineatus.</title>
        <authorList>
            <person name="Buettner E."/>
        </authorList>
    </citation>
    <scope>NUCLEOTIDE SEQUENCE</scope>
    <source>
        <strain evidence="5">VT162</strain>
    </source>
</reference>
<dbReference type="InterPro" id="IPR036291">
    <property type="entry name" value="NAD(P)-bd_dom_sf"/>
</dbReference>
<dbReference type="AlphaFoldDB" id="A0AAD5V8P5"/>
<dbReference type="InterPro" id="IPR020904">
    <property type="entry name" value="Sc_DH/Rdtase_CS"/>
</dbReference>
<evidence type="ECO:0000256" key="1">
    <source>
        <dbReference type="ARBA" id="ARBA00006484"/>
    </source>
</evidence>
<protein>
    <recommendedName>
        <fullName evidence="7">NAD(P)-binding protein</fullName>
    </recommendedName>
</protein>
<sequence>MSTLPRVWLITGAASGFGKAMTERALENGDIVVATDVEPAGLSSLEAKRLRVREGDIWKVDIVFNNAGLGMAGELEGIPLHAARKVMEVNFWGASQVSLEAVRFFREENPPKAGGRLLITSSMLGVASVPLGGYYSAAKYALEGFTESLGAEVDPAWNLKITLIEPGVFRTSLMSTGTIFPAHPAYSNNKTIRFIRKTLENPNSSGDPLKAVREMYKLVEMDDPPFRLTLGKDALRLIKDKVGYLAEGLGPYESMSDDLEFS</sequence>
<evidence type="ECO:0000256" key="3">
    <source>
        <dbReference type="ARBA" id="ARBA00023002"/>
    </source>
</evidence>
<dbReference type="PRINTS" id="PR00081">
    <property type="entry name" value="GDHRDH"/>
</dbReference>
<keyword evidence="3" id="KW-0560">Oxidoreductase</keyword>
<evidence type="ECO:0000313" key="5">
    <source>
        <dbReference type="EMBL" id="KAJ3488946.1"/>
    </source>
</evidence>
<comment type="caution">
    <text evidence="5">The sequence shown here is derived from an EMBL/GenBank/DDBJ whole genome shotgun (WGS) entry which is preliminary data.</text>
</comment>
<name>A0AAD5V8P5_9APHY</name>
<evidence type="ECO:0000256" key="4">
    <source>
        <dbReference type="RuleBase" id="RU000363"/>
    </source>
</evidence>
<gene>
    <name evidence="5" type="ORF">NLI96_g2476</name>
</gene>
<keyword evidence="2" id="KW-0521">NADP</keyword>
<dbReference type="InterPro" id="IPR002347">
    <property type="entry name" value="SDR_fam"/>
</dbReference>
<dbReference type="PRINTS" id="PR00080">
    <property type="entry name" value="SDRFAMILY"/>
</dbReference>
<dbReference type="Gene3D" id="3.40.50.720">
    <property type="entry name" value="NAD(P)-binding Rossmann-like Domain"/>
    <property type="match status" value="1"/>
</dbReference>
<evidence type="ECO:0000313" key="6">
    <source>
        <dbReference type="Proteomes" id="UP001212997"/>
    </source>
</evidence>
<accession>A0AAD5V8P5</accession>
<dbReference type="InterPro" id="IPR051911">
    <property type="entry name" value="SDR_oxidoreductase"/>
</dbReference>
<comment type="similarity">
    <text evidence="1 4">Belongs to the short-chain dehydrogenases/reductases (SDR) family.</text>
</comment>
<dbReference type="SUPFAM" id="SSF51735">
    <property type="entry name" value="NAD(P)-binding Rossmann-fold domains"/>
    <property type="match status" value="1"/>
</dbReference>
<dbReference type="PROSITE" id="PS00061">
    <property type="entry name" value="ADH_SHORT"/>
    <property type="match status" value="1"/>
</dbReference>